<evidence type="ECO:0000313" key="2">
    <source>
        <dbReference type="EMBL" id="USH00138.1"/>
    </source>
</evidence>
<sequence length="117" mass="12858">MRKGLFGILISVVLVLSISYYGLVSKGQYIFSGYIVEGRPVEVQNAIVLADTDCIPDKEYTTLTCTAIIDIGGEILKVRYTHPIDVPCLSRGDKVNISIEGDSTLRLIRVGKPSMEH</sequence>
<dbReference type="AlphaFoldDB" id="A0A9E7MAX3"/>
<dbReference type="EMBL" id="CP080572">
    <property type="protein sequence ID" value="USH00138.1"/>
    <property type="molecule type" value="Genomic_DNA"/>
</dbReference>
<evidence type="ECO:0000256" key="1">
    <source>
        <dbReference type="SAM" id="Phobius"/>
    </source>
</evidence>
<dbReference type="RefSeq" id="WP_251949424.1">
    <property type="nucleotide sequence ID" value="NZ_CP080572.1"/>
</dbReference>
<dbReference type="GeneID" id="72776926"/>
<proteinExistence type="predicted"/>
<keyword evidence="1" id="KW-0812">Transmembrane</keyword>
<organism evidence="2 3">
    <name type="scientific">Thermococcus argininiproducens</name>
    <dbReference type="NCBI Taxonomy" id="2866384"/>
    <lineage>
        <taxon>Archaea</taxon>
        <taxon>Methanobacteriati</taxon>
        <taxon>Methanobacteriota</taxon>
        <taxon>Thermococci</taxon>
        <taxon>Thermococcales</taxon>
        <taxon>Thermococcaceae</taxon>
        <taxon>Thermococcus</taxon>
    </lineage>
</organism>
<dbReference type="KEGG" id="thei:K1720_01245"/>
<reference evidence="2 3" key="1">
    <citation type="submission" date="2021-08" db="EMBL/GenBank/DDBJ databases">
        <title>Thermococcus onnuriiensis IOH2.</title>
        <authorList>
            <person name="Park Y.-J."/>
        </authorList>
    </citation>
    <scope>NUCLEOTIDE SEQUENCE [LARGE SCALE GENOMIC DNA]</scope>
    <source>
        <strain evidence="2 3">IOH2</strain>
    </source>
</reference>
<keyword evidence="3" id="KW-1185">Reference proteome</keyword>
<evidence type="ECO:0000313" key="3">
    <source>
        <dbReference type="Proteomes" id="UP001056425"/>
    </source>
</evidence>
<keyword evidence="1" id="KW-0472">Membrane</keyword>
<name>A0A9E7MAX3_9EURY</name>
<feature type="transmembrane region" description="Helical" evidence="1">
    <location>
        <begin position="6"/>
        <end position="24"/>
    </location>
</feature>
<accession>A0A9E7MAX3</accession>
<protein>
    <submittedName>
        <fullName evidence="2">Uncharacterized protein</fullName>
    </submittedName>
</protein>
<gene>
    <name evidence="2" type="ORF">K1720_01245</name>
</gene>
<dbReference type="Proteomes" id="UP001056425">
    <property type="component" value="Chromosome"/>
</dbReference>
<keyword evidence="1" id="KW-1133">Transmembrane helix</keyword>